<dbReference type="Gene3D" id="1.10.287.130">
    <property type="match status" value="1"/>
</dbReference>
<dbReference type="InterPro" id="IPR035965">
    <property type="entry name" value="PAS-like_dom_sf"/>
</dbReference>
<dbReference type="Pfam" id="PF02518">
    <property type="entry name" value="HATPase_c"/>
    <property type="match status" value="1"/>
</dbReference>
<evidence type="ECO:0000313" key="12">
    <source>
        <dbReference type="Proteomes" id="UP000182045"/>
    </source>
</evidence>
<dbReference type="PANTHER" id="PTHR43065">
    <property type="entry name" value="SENSOR HISTIDINE KINASE"/>
    <property type="match status" value="1"/>
</dbReference>
<dbReference type="EC" id="2.7.13.3" evidence="2"/>
<dbReference type="GO" id="GO:0000160">
    <property type="term" value="P:phosphorelay signal transduction system"/>
    <property type="evidence" value="ECO:0007669"/>
    <property type="project" value="InterPro"/>
</dbReference>
<dbReference type="SMART" id="SM00091">
    <property type="entry name" value="PAS"/>
    <property type="match status" value="3"/>
</dbReference>
<feature type="domain" description="PAC" evidence="8">
    <location>
        <begin position="389"/>
        <end position="441"/>
    </location>
</feature>
<evidence type="ECO:0000256" key="2">
    <source>
        <dbReference type="ARBA" id="ARBA00012438"/>
    </source>
</evidence>
<evidence type="ECO:0000313" key="10">
    <source>
        <dbReference type="EMBL" id="KPP92740.1"/>
    </source>
</evidence>
<feature type="domain" description="Histidine kinase" evidence="6">
    <location>
        <begin position="579"/>
        <end position="808"/>
    </location>
</feature>
<dbReference type="InterPro" id="IPR003018">
    <property type="entry name" value="GAF"/>
</dbReference>
<evidence type="ECO:0000313" key="9">
    <source>
        <dbReference type="EMBL" id="CUX80187.1"/>
    </source>
</evidence>
<dbReference type="EMBL" id="FBYC01000004">
    <property type="protein sequence ID" value="CUX80187.1"/>
    <property type="molecule type" value="Genomic_DNA"/>
</dbReference>
<dbReference type="NCBIfam" id="TIGR00229">
    <property type="entry name" value="sensory_box"/>
    <property type="match status" value="1"/>
</dbReference>
<dbReference type="Proteomes" id="UP000182045">
    <property type="component" value="Unassembled WGS sequence"/>
</dbReference>
<dbReference type="Gene3D" id="3.40.50.2300">
    <property type="match status" value="1"/>
</dbReference>
<dbReference type="Pfam" id="PF01590">
    <property type="entry name" value="GAF"/>
    <property type="match status" value="1"/>
</dbReference>
<keyword evidence="3" id="KW-0808">Transferase</keyword>
<evidence type="ECO:0000256" key="5">
    <source>
        <dbReference type="PROSITE-ProRule" id="PRU00169"/>
    </source>
</evidence>
<evidence type="ECO:0000259" key="8">
    <source>
        <dbReference type="PROSITE" id="PS50113"/>
    </source>
</evidence>
<dbReference type="Gene3D" id="3.30.450.40">
    <property type="match status" value="1"/>
</dbReference>
<feature type="domain" description="Response regulatory" evidence="7">
    <location>
        <begin position="825"/>
        <end position="941"/>
    </location>
</feature>
<dbReference type="InterPro" id="IPR004358">
    <property type="entry name" value="Sig_transdc_His_kin-like_C"/>
</dbReference>
<keyword evidence="12" id="KW-1185">Reference proteome</keyword>
<name>A0A0P7YTM3_9RHOB</name>
<dbReference type="Pfam" id="PF13426">
    <property type="entry name" value="PAS_9"/>
    <property type="match status" value="2"/>
</dbReference>
<keyword evidence="5" id="KW-0597">Phosphoprotein</keyword>
<feature type="modified residue" description="4-aspartylphosphate" evidence="5">
    <location>
        <position position="876"/>
    </location>
</feature>
<dbReference type="InterPro" id="IPR029016">
    <property type="entry name" value="GAF-like_dom_sf"/>
</dbReference>
<dbReference type="SMART" id="SM00387">
    <property type="entry name" value="HATPase_c"/>
    <property type="match status" value="1"/>
</dbReference>
<dbReference type="STRING" id="1666912.Ga0058931_0894"/>
<reference evidence="9 12" key="2">
    <citation type="submission" date="2016-01" db="EMBL/GenBank/DDBJ databases">
        <authorList>
            <person name="Varghese N."/>
        </authorList>
    </citation>
    <scope>NUCLEOTIDE SEQUENCE [LARGE SCALE GENOMIC DNA]</scope>
    <source>
        <strain evidence="9 12">HL-91</strain>
    </source>
</reference>
<dbReference type="Gene3D" id="3.30.450.20">
    <property type="entry name" value="PAS domain"/>
    <property type="match status" value="3"/>
</dbReference>
<dbReference type="PROSITE" id="PS50109">
    <property type="entry name" value="HIS_KIN"/>
    <property type="match status" value="1"/>
</dbReference>
<dbReference type="InterPro" id="IPR003594">
    <property type="entry name" value="HATPase_dom"/>
</dbReference>
<dbReference type="GO" id="GO:0004673">
    <property type="term" value="F:protein histidine kinase activity"/>
    <property type="evidence" value="ECO:0007669"/>
    <property type="project" value="UniProtKB-EC"/>
</dbReference>
<dbReference type="PANTHER" id="PTHR43065:SF42">
    <property type="entry name" value="TWO-COMPONENT SENSOR PPRA"/>
    <property type="match status" value="1"/>
</dbReference>
<reference evidence="10 11" key="1">
    <citation type="submission" date="2015-09" db="EMBL/GenBank/DDBJ databases">
        <title>Identification and resolution of microdiversity through metagenomic sequencing of parallel consortia.</title>
        <authorList>
            <person name="Nelson W.C."/>
            <person name="Romine M.F."/>
            <person name="Lindemann S.R."/>
        </authorList>
    </citation>
    <scope>NUCLEOTIDE SEQUENCE [LARGE SCALE GENOMIC DNA]</scope>
    <source>
        <strain evidence="10">HL-91</strain>
    </source>
</reference>
<dbReference type="InterPro" id="IPR011006">
    <property type="entry name" value="CheY-like_superfamily"/>
</dbReference>
<dbReference type="PROSITE" id="PS50113">
    <property type="entry name" value="PAC"/>
    <property type="match status" value="1"/>
</dbReference>
<protein>
    <recommendedName>
        <fullName evidence="2">histidine kinase</fullName>
        <ecNumber evidence="2">2.7.13.3</ecNumber>
    </recommendedName>
</protein>
<evidence type="ECO:0000259" key="6">
    <source>
        <dbReference type="PROSITE" id="PS50109"/>
    </source>
</evidence>
<sequence>MSGDTLRVAALTRVFSQAAKDLQRCAPLDCDRVLDRVLGDIGQALAAQRTYVFEVVDAVFIRNTHEWCAAGVKPMKPHLQYVPYSVGAVFWERFTEAGSIHIENVDDLLQTSELRQILEEQDIKALIAAPFWQNGEMFGFVGLDYTHGPHSFSPEFDNLIRGFAAQVGMLRALARTTRDLVRHEADLARARAQLGASVAALPELLVETDRDGIIVGFQQSTPLTFAASPQEVIGHPPEAVLPNHLANICRKAMREVDLFGWSQSHGYSLDTPLGPKWFTLYATRRVLGSDTIAQKSPGYLFVVRDVTHAQRQDQRIRQLVRVAELSTNLIMLTKKDRHIHWLNPAAVERTGYSLQDAEGLRPSEILHLDKSEPDIVEELCQTLDNGYPIHRELRAQTIDGTEYWLDLNVQPLHDADSVVEGYMVIGVDTTSHKQAEARLLQDRSMAMRASHEGIAIIRPNGRLAYANPALRRFLGIDQGARLAALMWTDITPPSLTERMTAILPVLMSEGVWEGEFSRRTSDDTARHFHLSLSVENDGSTLALIRDITRRHRAEQDRAQLHEQLQKAQARELGAQLAAGLAHDFANVLATISGSVDQLAPQVKPKALPVIDRIRNATQQARELARSLTRLETARPEATSQALAPILRQAVDLLTPGLEAPVQLVLDMPDDALTVHGDRMELMQLVLNLALNARDACRASLERDPDQAGTIHLHAAPCPENDLPPHVDLGRLLPDIPYALIELRDCGDGIPDELRHSLFAPYVSSKGDAGAGLGLAVVANIVQTRGAALRLVPNAPKGTCVQVFWPCAPIKGLDHQSTQTPLAGTNVLLVDNDDLLLQDLAAMLVQAGAEVASCVDPADALEAVTLAPNDWDIVLTDFDMDGMSGNDLAEAMHTQREDLPIILMTGNNELHFATKSVQTEFAATLRKPICHTVLISVLLAAKLRSQHHI</sequence>
<evidence type="ECO:0000256" key="1">
    <source>
        <dbReference type="ARBA" id="ARBA00000085"/>
    </source>
</evidence>
<dbReference type="SMART" id="SM00448">
    <property type="entry name" value="REC"/>
    <property type="match status" value="1"/>
</dbReference>
<accession>A0A0P7YTM3</accession>
<evidence type="ECO:0000256" key="3">
    <source>
        <dbReference type="ARBA" id="ARBA00022679"/>
    </source>
</evidence>
<dbReference type="InterPro" id="IPR000014">
    <property type="entry name" value="PAS"/>
</dbReference>
<dbReference type="SMART" id="SM00065">
    <property type="entry name" value="GAF"/>
    <property type="match status" value="1"/>
</dbReference>
<dbReference type="Pfam" id="PF00072">
    <property type="entry name" value="Response_reg"/>
    <property type="match status" value="1"/>
</dbReference>
<dbReference type="SUPFAM" id="SSF55874">
    <property type="entry name" value="ATPase domain of HSP90 chaperone/DNA topoisomerase II/histidine kinase"/>
    <property type="match status" value="1"/>
</dbReference>
<dbReference type="AlphaFoldDB" id="A0A0P7YTM3"/>
<dbReference type="InterPro" id="IPR001789">
    <property type="entry name" value="Sig_transdc_resp-reg_receiver"/>
</dbReference>
<proteinExistence type="predicted"/>
<dbReference type="PRINTS" id="PR00344">
    <property type="entry name" value="BCTRLSENSOR"/>
</dbReference>
<dbReference type="SUPFAM" id="SSF55781">
    <property type="entry name" value="GAF domain-like"/>
    <property type="match status" value="1"/>
</dbReference>
<evidence type="ECO:0000256" key="4">
    <source>
        <dbReference type="ARBA" id="ARBA00022777"/>
    </source>
</evidence>
<dbReference type="PROSITE" id="PS50110">
    <property type="entry name" value="RESPONSE_REGULATORY"/>
    <property type="match status" value="1"/>
</dbReference>
<keyword evidence="4 10" id="KW-0418">Kinase</keyword>
<dbReference type="InterPro" id="IPR000700">
    <property type="entry name" value="PAS-assoc_C"/>
</dbReference>
<dbReference type="EMBL" id="LJSG01000011">
    <property type="protein sequence ID" value="KPP92740.1"/>
    <property type="molecule type" value="Genomic_DNA"/>
</dbReference>
<dbReference type="SUPFAM" id="SSF55785">
    <property type="entry name" value="PYP-like sensor domain (PAS domain)"/>
    <property type="match status" value="3"/>
</dbReference>
<comment type="caution">
    <text evidence="10">The sequence shown here is derived from an EMBL/GenBank/DDBJ whole genome shotgun (WGS) entry which is preliminary data.</text>
</comment>
<dbReference type="InterPro" id="IPR036890">
    <property type="entry name" value="HATPase_C_sf"/>
</dbReference>
<dbReference type="Gene3D" id="3.30.565.10">
    <property type="entry name" value="Histidine kinase-like ATPase, C-terminal domain"/>
    <property type="match status" value="1"/>
</dbReference>
<evidence type="ECO:0000313" key="11">
    <source>
        <dbReference type="Proteomes" id="UP000050413"/>
    </source>
</evidence>
<dbReference type="Proteomes" id="UP000050413">
    <property type="component" value="Unassembled WGS sequence"/>
</dbReference>
<comment type="catalytic activity">
    <reaction evidence="1">
        <text>ATP + protein L-histidine = ADP + protein N-phospho-L-histidine.</text>
        <dbReference type="EC" id="2.7.13.3"/>
    </reaction>
</comment>
<organism evidence="10 11">
    <name type="scientific">Roseibaca calidilacus</name>
    <dbReference type="NCBI Taxonomy" id="1666912"/>
    <lineage>
        <taxon>Bacteria</taxon>
        <taxon>Pseudomonadati</taxon>
        <taxon>Pseudomonadota</taxon>
        <taxon>Alphaproteobacteria</taxon>
        <taxon>Rhodobacterales</taxon>
        <taxon>Paracoccaceae</taxon>
        <taxon>Roseinatronobacter</taxon>
    </lineage>
</organism>
<gene>
    <name evidence="9" type="ORF">Ga0058931_0894</name>
    <name evidence="10" type="ORF">HLUCCA05_10115</name>
</gene>
<evidence type="ECO:0000259" key="7">
    <source>
        <dbReference type="PROSITE" id="PS50110"/>
    </source>
</evidence>
<dbReference type="SUPFAM" id="SSF52172">
    <property type="entry name" value="CheY-like"/>
    <property type="match status" value="1"/>
</dbReference>
<dbReference type="CDD" id="cd00130">
    <property type="entry name" value="PAS"/>
    <property type="match status" value="3"/>
</dbReference>
<dbReference type="InterPro" id="IPR005467">
    <property type="entry name" value="His_kinase_dom"/>
</dbReference>